<reference evidence="1" key="1">
    <citation type="submission" date="2022-07" db="EMBL/GenBank/DDBJ databases">
        <title>Diversity of ethanolamine utilization by human commensal Escherichia coli.</title>
        <authorList>
            <person name="Jubelin G."/>
        </authorList>
    </citation>
    <scope>NUCLEOTIDE SEQUENCE</scope>
    <source>
        <strain evidence="1">S1</strain>
    </source>
</reference>
<sequence length="28" mass="3576">MRFQGQYRDEESGLFYNLNRYYDPGNRW</sequence>
<gene>
    <name evidence="1" type="ORF">NVV43_26030</name>
</gene>
<dbReference type="AlphaFoldDB" id="A0AAW5N0K2"/>
<proteinExistence type="predicted"/>
<evidence type="ECO:0008006" key="3">
    <source>
        <dbReference type="Google" id="ProtNLM"/>
    </source>
</evidence>
<dbReference type="EMBL" id="JANPXH010000636">
    <property type="protein sequence ID" value="MCR6678958.1"/>
    <property type="molecule type" value="Genomic_DNA"/>
</dbReference>
<comment type="caution">
    <text evidence="1">The sequence shown here is derived from an EMBL/GenBank/DDBJ whole genome shotgun (WGS) entry which is preliminary data.</text>
</comment>
<evidence type="ECO:0000313" key="2">
    <source>
        <dbReference type="Proteomes" id="UP001206878"/>
    </source>
</evidence>
<accession>A0AAW5N0K2</accession>
<name>A0AAW5N0K2_9ESCH</name>
<dbReference type="Gene3D" id="2.180.10.10">
    <property type="entry name" value="RHS repeat-associated core"/>
    <property type="match status" value="1"/>
</dbReference>
<dbReference type="Proteomes" id="UP001206878">
    <property type="component" value="Unassembled WGS sequence"/>
</dbReference>
<organism evidence="1 2">
    <name type="scientific">Escherichia marmotae</name>
    <dbReference type="NCBI Taxonomy" id="1499973"/>
    <lineage>
        <taxon>Bacteria</taxon>
        <taxon>Pseudomonadati</taxon>
        <taxon>Pseudomonadota</taxon>
        <taxon>Gammaproteobacteria</taxon>
        <taxon>Enterobacterales</taxon>
        <taxon>Enterobacteriaceae</taxon>
        <taxon>Escherichia</taxon>
    </lineage>
</organism>
<protein>
    <recommendedName>
        <fullName evidence="3">RHS repeat-associated core domain-containing protein</fullName>
    </recommendedName>
</protein>
<evidence type="ECO:0000313" key="1">
    <source>
        <dbReference type="EMBL" id="MCR6678958.1"/>
    </source>
</evidence>